<dbReference type="InterPro" id="IPR042070">
    <property type="entry name" value="PucR_C-HTH_sf"/>
</dbReference>
<evidence type="ECO:0000256" key="1">
    <source>
        <dbReference type="SAM" id="MobiDB-lite"/>
    </source>
</evidence>
<evidence type="ECO:0000313" key="6">
    <source>
        <dbReference type="Proteomes" id="UP000092659"/>
    </source>
</evidence>
<protein>
    <recommendedName>
        <fullName evidence="8">PucR family transcriptional regulator</fullName>
    </recommendedName>
</protein>
<evidence type="ECO:0008006" key="8">
    <source>
        <dbReference type="Google" id="ProtNLM"/>
    </source>
</evidence>
<evidence type="ECO:0000259" key="2">
    <source>
        <dbReference type="Pfam" id="PF07905"/>
    </source>
</evidence>
<dbReference type="Proteomes" id="UP000092659">
    <property type="component" value="Chromosome"/>
</dbReference>
<accession>A0A1B1B4N0</accession>
<feature type="compositionally biased region" description="Low complexity" evidence="1">
    <location>
        <begin position="331"/>
        <end position="345"/>
    </location>
</feature>
<evidence type="ECO:0000313" key="7">
    <source>
        <dbReference type="Proteomes" id="UP001519309"/>
    </source>
</evidence>
<dbReference type="Proteomes" id="UP001519309">
    <property type="component" value="Unassembled WGS sequence"/>
</dbReference>
<proteinExistence type="predicted"/>
<evidence type="ECO:0000313" key="5">
    <source>
        <dbReference type="EMBL" id="MBP2054919.1"/>
    </source>
</evidence>
<evidence type="ECO:0000259" key="3">
    <source>
        <dbReference type="Pfam" id="PF13556"/>
    </source>
</evidence>
<dbReference type="STRING" id="68214.AVL59_33250"/>
<name>A0A1B1B4N0_9ACTN</name>
<dbReference type="InterPro" id="IPR051448">
    <property type="entry name" value="CdaR-like_regulators"/>
</dbReference>
<dbReference type="AlphaFoldDB" id="A0A1B1B4N0"/>
<feature type="region of interest" description="Disordered" evidence="1">
    <location>
        <begin position="325"/>
        <end position="345"/>
    </location>
</feature>
<feature type="domain" description="Purine catabolism PurC-like" evidence="2">
    <location>
        <begin position="17"/>
        <end position="122"/>
    </location>
</feature>
<reference evidence="4 6" key="1">
    <citation type="submission" date="2016-06" db="EMBL/GenBank/DDBJ databases">
        <title>Complete genome sequence of Streptomyces griseochromogenes ATCC 14511, the Blasticidin S producer.</title>
        <authorList>
            <person name="Wu L."/>
        </authorList>
    </citation>
    <scope>NUCLEOTIDE SEQUENCE [LARGE SCALE GENOMIC DNA]</scope>
    <source>
        <strain evidence="4 6">ATCC 14511</strain>
    </source>
</reference>
<dbReference type="Gene3D" id="1.10.10.2840">
    <property type="entry name" value="PucR C-terminal helix-turn-helix domain"/>
    <property type="match status" value="1"/>
</dbReference>
<dbReference type="InterPro" id="IPR012914">
    <property type="entry name" value="PucR_dom"/>
</dbReference>
<sequence length="543" mass="55855">MHVEHLLGDASLGLRLLWAEDVLLRREISGVTVTDLEDPARFVRSGEVVLSGLVWWSPDGGPGKAERFVAALKGAGAAALLAGEETHGSVPDDLVEACVRHGVPVAGVPAHVMFRAITDTVYLRQWGELSRRPALLQHALPEHVRVRLSRLLSQEAGPDALLTAAFAHLDRVVAHVFTPSGRTVAATPGAPGVAARDAVALMADGTGVTVPVESDSASPYARWLLHLRDPDSAPPRMLHEVAAVLSQCQEAAARRRPAERRAGDQLGTLLATPHPGAGAVEAALRRCGMPETGPYRVVVADAGPRRPGVSETALAELAGHVAAGAAGSGTAGSAETAGTGSNGSEAARAAASGVGDAVHCVAGAAAVGLLPDGCAFAVLAGGPDGLLGEVWPLVAACAPDVALHGGTGAHATGPEGLGGALAQARYALTSARTTAPDASRLVDATALTGLDALLTGVPADVRAAYSRTVLGPLLESDRAATAVLLSTLETFLACDGSWARTAQALHLHVNTVHYRIQRIEHFTGRDLSRLSDRLDLWAALLCR</sequence>
<dbReference type="PANTHER" id="PTHR33744:SF17">
    <property type="entry name" value="CONSERVED PROTEIN"/>
    <property type="match status" value="1"/>
</dbReference>
<dbReference type="OrthoDB" id="3170447at2"/>
<gene>
    <name evidence="4" type="ORF">AVL59_33250</name>
    <name evidence="5" type="ORF">J2Z21_007931</name>
</gene>
<dbReference type="EMBL" id="JAGGLP010000025">
    <property type="protein sequence ID" value="MBP2054919.1"/>
    <property type="molecule type" value="Genomic_DNA"/>
</dbReference>
<keyword evidence="7" id="KW-1185">Reference proteome</keyword>
<feature type="domain" description="PucR C-terminal helix-turn-helix" evidence="3">
    <location>
        <begin position="484"/>
        <end position="541"/>
    </location>
</feature>
<dbReference type="InterPro" id="IPR025736">
    <property type="entry name" value="PucR_C-HTH_dom"/>
</dbReference>
<organism evidence="4 6">
    <name type="scientific">Streptomyces griseochromogenes</name>
    <dbReference type="NCBI Taxonomy" id="68214"/>
    <lineage>
        <taxon>Bacteria</taxon>
        <taxon>Bacillati</taxon>
        <taxon>Actinomycetota</taxon>
        <taxon>Actinomycetes</taxon>
        <taxon>Kitasatosporales</taxon>
        <taxon>Streptomycetaceae</taxon>
        <taxon>Streptomyces</taxon>
    </lineage>
</organism>
<dbReference type="EMBL" id="CP016279">
    <property type="protein sequence ID" value="ANP53776.1"/>
    <property type="molecule type" value="Genomic_DNA"/>
</dbReference>
<dbReference type="PANTHER" id="PTHR33744">
    <property type="entry name" value="CARBOHYDRATE DIACID REGULATOR"/>
    <property type="match status" value="1"/>
</dbReference>
<dbReference type="Pfam" id="PF13556">
    <property type="entry name" value="HTH_30"/>
    <property type="match status" value="1"/>
</dbReference>
<dbReference type="Pfam" id="PF07905">
    <property type="entry name" value="PucR"/>
    <property type="match status" value="1"/>
</dbReference>
<evidence type="ECO:0000313" key="4">
    <source>
        <dbReference type="EMBL" id="ANP53776.1"/>
    </source>
</evidence>
<dbReference type="KEGG" id="sgs:AVL59_33250"/>
<reference evidence="5 7" key="2">
    <citation type="submission" date="2021-03" db="EMBL/GenBank/DDBJ databases">
        <title>Genomic Encyclopedia of Type Strains, Phase IV (KMG-IV): sequencing the most valuable type-strain genomes for metagenomic binning, comparative biology and taxonomic classification.</title>
        <authorList>
            <person name="Goeker M."/>
        </authorList>
    </citation>
    <scope>NUCLEOTIDE SEQUENCE [LARGE SCALE GENOMIC DNA]</scope>
    <source>
        <strain evidence="5 7">DSM 40499</strain>
    </source>
</reference>
<dbReference type="RefSeq" id="WP_067312124.1">
    <property type="nucleotide sequence ID" value="NZ_CP016279.1"/>
</dbReference>